<keyword evidence="1" id="KW-0732">Signal</keyword>
<protein>
    <submittedName>
        <fullName evidence="2">DUF2271 domain-containing protein</fullName>
    </submittedName>
</protein>
<dbReference type="Pfam" id="PF10029">
    <property type="entry name" value="DUF2271"/>
    <property type="match status" value="1"/>
</dbReference>
<organism evidence="2 3">
    <name type="scientific">Sphingobium agri</name>
    <dbReference type="NCBI Taxonomy" id="2933566"/>
    <lineage>
        <taxon>Bacteria</taxon>
        <taxon>Pseudomonadati</taxon>
        <taxon>Pseudomonadota</taxon>
        <taxon>Alphaproteobacteria</taxon>
        <taxon>Sphingomonadales</taxon>
        <taxon>Sphingomonadaceae</taxon>
        <taxon>Sphingobium</taxon>
    </lineage>
</organism>
<name>A0ABT0DUH4_9SPHN</name>
<feature type="chain" id="PRO_5045838577" evidence="1">
    <location>
        <begin position="25"/>
        <end position="174"/>
    </location>
</feature>
<dbReference type="EMBL" id="JALKHS010000006">
    <property type="protein sequence ID" value="MCK0530763.1"/>
    <property type="molecule type" value="Genomic_DNA"/>
</dbReference>
<evidence type="ECO:0000256" key="1">
    <source>
        <dbReference type="SAM" id="SignalP"/>
    </source>
</evidence>
<proteinExistence type="predicted"/>
<evidence type="ECO:0000313" key="3">
    <source>
        <dbReference type="Proteomes" id="UP001203512"/>
    </source>
</evidence>
<keyword evidence="3" id="KW-1185">Reference proteome</keyword>
<dbReference type="InterPro" id="IPR014469">
    <property type="entry name" value="DUF2271"/>
</dbReference>
<dbReference type="RefSeq" id="WP_247230370.1">
    <property type="nucleotide sequence ID" value="NZ_JALKHS010000006.1"/>
</dbReference>
<dbReference type="PIRSF" id="PIRSF014995">
    <property type="entry name" value="UCP014995"/>
    <property type="match status" value="1"/>
</dbReference>
<evidence type="ECO:0000313" key="2">
    <source>
        <dbReference type="EMBL" id="MCK0530763.1"/>
    </source>
</evidence>
<accession>A0ABT0DUH4</accession>
<comment type="caution">
    <text evidence="2">The sequence shown here is derived from an EMBL/GenBank/DDBJ whole genome shotgun (WGS) entry which is preliminary data.</text>
</comment>
<gene>
    <name evidence="2" type="ORF">MU848_04090</name>
</gene>
<dbReference type="Proteomes" id="UP001203512">
    <property type="component" value="Unassembled WGS sequence"/>
</dbReference>
<feature type="signal peptide" evidence="1">
    <location>
        <begin position="1"/>
        <end position="24"/>
    </location>
</feature>
<sequence>MQSRYKLILGSSAAFGAAAIPATAQTLNVNVAIPRLSVAEYHRPYVAIWLEKEGATPRTLSVWYDVDKAKGEGTKWLRDIRQWWRVSGRSLKVPADGITGATRAPGDQKVAFTAGKGPLGQLTPGNYTLVVEAAREVGGRELLRLPFSWPAKPGTVVRAKGNNELGQVSLSVSK</sequence>
<reference evidence="2 3" key="1">
    <citation type="submission" date="2022-04" db="EMBL/GenBank/DDBJ databases">
        <authorList>
            <person name="Huq M.A."/>
        </authorList>
    </citation>
    <scope>NUCLEOTIDE SEQUENCE [LARGE SCALE GENOMIC DNA]</scope>
    <source>
        <strain evidence="2 3">MAH-33</strain>
    </source>
</reference>